<reference evidence="3" key="2">
    <citation type="submission" date="2015-05" db="EMBL/GenBank/DDBJ databases">
        <title>Complete genome sequence of Corynebacterium uterequi DSM 45634, isolated from the uterus of a maiden mare.</title>
        <authorList>
            <person name="Ruckert C."/>
            <person name="Albersmeier A."/>
            <person name="Winkler A."/>
            <person name="Tauch A."/>
        </authorList>
    </citation>
    <scope>NUCLEOTIDE SEQUENCE [LARGE SCALE GENOMIC DNA]</scope>
    <source>
        <strain evidence="3">DSM 45634</strain>
    </source>
</reference>
<dbReference type="KEGG" id="cut:CUTER_08435"/>
<dbReference type="AlphaFoldDB" id="A0A0G3HG16"/>
<sequence length="280" mass="28720">MGALLLILVVVVAAVVVAVGVSQSNKKKAAVLEQQRAHDAQVDAERWTQRLGSQVLSISGTDVASTQAMADASERFTAANGALSTARTTKEFLAARESALEGLHYVNAAREIMGMPAGPALPELEGQRRAGKVTEQRTIEHDGQTITASPHATNAAPHYYPGGTVAGRPVPAGWYSSPWWADALSTGLWSVTSMMLFSSMFSGMSGVPSAEAFEAGYAEGLADAGQDADAVDAADTDSGDAGDAGDAGMDSGDGDGGGFFDGLFGGDGGDGGGFDFDFDF</sequence>
<evidence type="ECO:0000313" key="3">
    <source>
        <dbReference type="Proteomes" id="UP000035548"/>
    </source>
</evidence>
<dbReference type="Proteomes" id="UP000035548">
    <property type="component" value="Chromosome"/>
</dbReference>
<dbReference type="PATRIC" id="fig|1072256.5.peg.1664"/>
<reference evidence="2 3" key="1">
    <citation type="journal article" date="2015" name="Genome Announc.">
        <title>Virulence Factor Genes Detected in the Complete Genome Sequence of Corynebacterium uterequi DSM 45634, Isolated from the Uterus of a Maiden Mare.</title>
        <authorList>
            <person name="Ruckert C."/>
            <person name="Kriete M."/>
            <person name="Jaenicke S."/>
            <person name="Winkler A."/>
            <person name="Tauch A."/>
        </authorList>
    </citation>
    <scope>NUCLEOTIDE SEQUENCE [LARGE SCALE GENOMIC DNA]</scope>
    <source>
        <strain evidence="2 3">DSM 45634</strain>
    </source>
</reference>
<protein>
    <recommendedName>
        <fullName evidence="4">DUF1542 domain-containing protein</fullName>
    </recommendedName>
</protein>
<name>A0A0G3HG16_9CORY</name>
<feature type="compositionally biased region" description="Acidic residues" evidence="1">
    <location>
        <begin position="229"/>
        <end position="240"/>
    </location>
</feature>
<gene>
    <name evidence="2" type="ORF">CUTER_08435</name>
</gene>
<dbReference type="EMBL" id="CP011546">
    <property type="protein sequence ID" value="AKK11670.1"/>
    <property type="molecule type" value="Genomic_DNA"/>
</dbReference>
<dbReference type="RefSeq" id="WP_047260034.1">
    <property type="nucleotide sequence ID" value="NZ_CP011546.1"/>
</dbReference>
<feature type="compositionally biased region" description="Low complexity" evidence="1">
    <location>
        <begin position="241"/>
        <end position="250"/>
    </location>
</feature>
<organism evidence="2 3">
    <name type="scientific">Corynebacterium uterequi</name>
    <dbReference type="NCBI Taxonomy" id="1072256"/>
    <lineage>
        <taxon>Bacteria</taxon>
        <taxon>Bacillati</taxon>
        <taxon>Actinomycetota</taxon>
        <taxon>Actinomycetes</taxon>
        <taxon>Mycobacteriales</taxon>
        <taxon>Corynebacteriaceae</taxon>
        <taxon>Corynebacterium</taxon>
    </lineage>
</organism>
<keyword evidence="3" id="KW-1185">Reference proteome</keyword>
<feature type="region of interest" description="Disordered" evidence="1">
    <location>
        <begin position="228"/>
        <end position="252"/>
    </location>
</feature>
<proteinExistence type="predicted"/>
<evidence type="ECO:0000256" key="1">
    <source>
        <dbReference type="SAM" id="MobiDB-lite"/>
    </source>
</evidence>
<accession>A0A0G3HG16</accession>
<evidence type="ECO:0008006" key="4">
    <source>
        <dbReference type="Google" id="ProtNLM"/>
    </source>
</evidence>
<dbReference type="STRING" id="1072256.CUTER_08435"/>
<dbReference type="OrthoDB" id="5187452at2"/>
<evidence type="ECO:0000313" key="2">
    <source>
        <dbReference type="EMBL" id="AKK11670.1"/>
    </source>
</evidence>